<organism evidence="1 2">
    <name type="scientific">Paradesertivirga mongoliensis</name>
    <dbReference type="NCBI Taxonomy" id="2100740"/>
    <lineage>
        <taxon>Bacteria</taxon>
        <taxon>Pseudomonadati</taxon>
        <taxon>Bacteroidota</taxon>
        <taxon>Sphingobacteriia</taxon>
        <taxon>Sphingobacteriales</taxon>
        <taxon>Sphingobacteriaceae</taxon>
        <taxon>Paradesertivirga</taxon>
    </lineage>
</organism>
<dbReference type="Proteomes" id="UP001597387">
    <property type="component" value="Unassembled WGS sequence"/>
</dbReference>
<dbReference type="SUPFAM" id="SSF56935">
    <property type="entry name" value="Porins"/>
    <property type="match status" value="1"/>
</dbReference>
<accession>A0ABW4ZNB2</accession>
<protein>
    <recommendedName>
        <fullName evidence="3">Outer membrane protein beta-barrel domain-containing protein</fullName>
    </recommendedName>
</protein>
<evidence type="ECO:0008006" key="3">
    <source>
        <dbReference type="Google" id="ProtNLM"/>
    </source>
</evidence>
<evidence type="ECO:0000313" key="1">
    <source>
        <dbReference type="EMBL" id="MFD2163430.1"/>
    </source>
</evidence>
<name>A0ABW4ZNB2_9SPHI</name>
<proteinExistence type="predicted"/>
<dbReference type="RefSeq" id="WP_255900881.1">
    <property type="nucleotide sequence ID" value="NZ_JAFMZO010000002.1"/>
</dbReference>
<gene>
    <name evidence="1" type="ORF">ACFSJU_13565</name>
</gene>
<sequence length="268" mass="29371">MKRLYLSALCVFWGFALPVFSQDINLGPRITALGNIGVALQDAWSLQANQSGITALKNPVASVSYRNSYLNPELNTQSAVLVYPFGRNILGLSLQNYGFSAYSEQKIGFTYAKSFGTISAAANVNLHQVKIADYGSTQTYSVEFGLQYTINDRLILGTHIANPNRRGYDTQIDAAIPVRLEFGASYRFSDKVLFNGGAIKELAGTSDFRYGLEYAAISWLSFRGGMSINPFRQFAGVGYQLNDLKVDATASSHPTLGFSPQVALSYEF</sequence>
<dbReference type="EMBL" id="JBHUHZ010000002">
    <property type="protein sequence ID" value="MFD2163430.1"/>
    <property type="molecule type" value="Genomic_DNA"/>
</dbReference>
<comment type="caution">
    <text evidence="1">The sequence shown here is derived from an EMBL/GenBank/DDBJ whole genome shotgun (WGS) entry which is preliminary data.</text>
</comment>
<keyword evidence="2" id="KW-1185">Reference proteome</keyword>
<evidence type="ECO:0000313" key="2">
    <source>
        <dbReference type="Proteomes" id="UP001597387"/>
    </source>
</evidence>
<reference evidence="2" key="1">
    <citation type="journal article" date="2019" name="Int. J. Syst. Evol. Microbiol.">
        <title>The Global Catalogue of Microorganisms (GCM) 10K type strain sequencing project: providing services to taxonomists for standard genome sequencing and annotation.</title>
        <authorList>
            <consortium name="The Broad Institute Genomics Platform"/>
            <consortium name="The Broad Institute Genome Sequencing Center for Infectious Disease"/>
            <person name="Wu L."/>
            <person name="Ma J."/>
        </authorList>
    </citation>
    <scope>NUCLEOTIDE SEQUENCE [LARGE SCALE GENOMIC DNA]</scope>
    <source>
        <strain evidence="2">KCTC 42217</strain>
    </source>
</reference>